<evidence type="ECO:0000259" key="13">
    <source>
        <dbReference type="Pfam" id="PF25398"/>
    </source>
</evidence>
<evidence type="ECO:0000256" key="7">
    <source>
        <dbReference type="ARBA" id="ARBA00023034"/>
    </source>
</evidence>
<keyword evidence="6 11" id="KW-1133">Transmembrane helix</keyword>
<keyword evidence="8 10" id="KW-0175">Coiled coil</keyword>
<feature type="transmembrane region" description="Helical" evidence="11">
    <location>
        <begin position="633"/>
        <end position="651"/>
    </location>
</feature>
<evidence type="ECO:0000256" key="4">
    <source>
        <dbReference type="ARBA" id="ARBA00022448"/>
    </source>
</evidence>
<gene>
    <name evidence="14" type="ORF">CHS0354_041428</name>
</gene>
<dbReference type="GO" id="GO:0005634">
    <property type="term" value="C:nucleus"/>
    <property type="evidence" value="ECO:0007669"/>
    <property type="project" value="TreeGrafter"/>
</dbReference>
<organism evidence="14 15">
    <name type="scientific">Potamilus streckersoni</name>
    <dbReference type="NCBI Taxonomy" id="2493646"/>
    <lineage>
        <taxon>Eukaryota</taxon>
        <taxon>Metazoa</taxon>
        <taxon>Spiralia</taxon>
        <taxon>Lophotrochozoa</taxon>
        <taxon>Mollusca</taxon>
        <taxon>Bivalvia</taxon>
        <taxon>Autobranchia</taxon>
        <taxon>Heteroconchia</taxon>
        <taxon>Palaeoheterodonta</taxon>
        <taxon>Unionida</taxon>
        <taxon>Unionoidea</taxon>
        <taxon>Unionidae</taxon>
        <taxon>Ambleminae</taxon>
        <taxon>Lampsilini</taxon>
        <taxon>Potamilus</taxon>
    </lineage>
</organism>
<dbReference type="InterPro" id="IPR057476">
    <property type="entry name" value="Cux_N"/>
</dbReference>
<name>A0AAE0T9S0_9BIVA</name>
<comment type="similarity">
    <text evidence="2">Belongs to the CASP family.</text>
</comment>
<reference evidence="14" key="3">
    <citation type="submission" date="2023-05" db="EMBL/GenBank/DDBJ databases">
        <authorList>
            <person name="Smith C.H."/>
        </authorList>
    </citation>
    <scope>NUCLEOTIDE SEQUENCE</scope>
    <source>
        <strain evidence="14">CHS0354</strain>
        <tissue evidence="14">Mantle</tissue>
    </source>
</reference>
<sequence length="680" mass="78460">MAAGLQSMCEYWKKFDLQELQKELDTTATELANRQDESDISRKRLVEQSRNFKKNTPEDLRKVAAPLLKSFQAEVDALSKRSKAAEAAFLSVYKKLIDLPDPVAVLEYALQIQKKAQRVQDLEIENKQLRETLDEYNHEFAEVKNQEVTIKQLRDRIKECEEKAEEVAEARTKEKERELQRIFAEKERHLQETQLSIVKKLGEAEAKVSSLQSNLENVQSELFEVKTKYDEAVSAKSDEMDIVMSDLERANERASSAEREVEKLKQQLVTITSNLTQSQQTQKGPDMEHAIDILQRSSLEVELVAKEKEISQLVEDVRRLQASLTKLKETTEVQVAKLEEELAYKNKALMILEEKLQKQEDYEEIKRELNVLKSIEFPSSSTGEEREGSKAKSLEILLLEKNKTLQSENTQLKVSSGDLSERYKQLQVEYQEVVSTVQEQKQLIHQLEEDLRSMNALSSMFRGDAEGTETISSTPSAELMAEVIKDAKLEGSFSMYDTQSSKSAVNSLLPIVQSQRERYRIRALELEAQVLSQQQQVAMFQNEMDKLRSDNVKLYEKVRYLQSAGYPHREKITGDDGTLNRYSTQYEEKLDPFSSFSRKEKTRKYMNLKPYDKITLSMGKFIMGNKLARTITFFYTLLLHCLVFLVLYKLAHTETCKRDMAAECQQQFAEHMLSAHGENH</sequence>
<evidence type="ECO:0000256" key="5">
    <source>
        <dbReference type="ARBA" id="ARBA00022692"/>
    </source>
</evidence>
<evidence type="ECO:0000259" key="12">
    <source>
        <dbReference type="Pfam" id="PF08172"/>
    </source>
</evidence>
<feature type="coiled-coil region" evidence="10">
    <location>
        <begin position="423"/>
        <end position="457"/>
    </location>
</feature>
<evidence type="ECO:0000313" key="15">
    <source>
        <dbReference type="Proteomes" id="UP001195483"/>
    </source>
</evidence>
<evidence type="ECO:0000256" key="10">
    <source>
        <dbReference type="SAM" id="Coils"/>
    </source>
</evidence>
<dbReference type="GO" id="GO:0000139">
    <property type="term" value="C:Golgi membrane"/>
    <property type="evidence" value="ECO:0007669"/>
    <property type="project" value="UniProtKB-SubCell"/>
</dbReference>
<keyword evidence="15" id="KW-1185">Reference proteome</keyword>
<evidence type="ECO:0000256" key="9">
    <source>
        <dbReference type="ARBA" id="ARBA00023136"/>
    </source>
</evidence>
<dbReference type="GO" id="GO:0000981">
    <property type="term" value="F:DNA-binding transcription factor activity, RNA polymerase II-specific"/>
    <property type="evidence" value="ECO:0007669"/>
    <property type="project" value="TreeGrafter"/>
</dbReference>
<reference evidence="14" key="2">
    <citation type="journal article" date="2021" name="Genome Biol. Evol.">
        <title>Developing a high-quality reference genome for a parasitic bivalve with doubly uniparental inheritance (Bivalvia: Unionida).</title>
        <authorList>
            <person name="Smith C.H."/>
        </authorList>
    </citation>
    <scope>NUCLEOTIDE SEQUENCE</scope>
    <source>
        <strain evidence="14">CHS0354</strain>
        <tissue evidence="14">Mantle</tissue>
    </source>
</reference>
<feature type="coiled-coil region" evidence="10">
    <location>
        <begin position="112"/>
        <end position="375"/>
    </location>
</feature>
<keyword evidence="9 11" id="KW-0472">Membrane</keyword>
<dbReference type="AlphaFoldDB" id="A0AAE0T9S0"/>
<dbReference type="PANTHER" id="PTHR14043">
    <property type="entry name" value="CCAAT DISPLACEMENT PROTEIN-RELATED"/>
    <property type="match status" value="1"/>
</dbReference>
<evidence type="ECO:0000313" key="14">
    <source>
        <dbReference type="EMBL" id="KAK3606477.1"/>
    </source>
</evidence>
<comment type="caution">
    <text evidence="14">The sequence shown here is derived from an EMBL/GenBank/DDBJ whole genome shotgun (WGS) entry which is preliminary data.</text>
</comment>
<dbReference type="Pfam" id="PF25398">
    <property type="entry name" value="CUX1_N"/>
    <property type="match status" value="1"/>
</dbReference>
<dbReference type="Pfam" id="PF08172">
    <property type="entry name" value="CASP_C"/>
    <property type="match status" value="1"/>
</dbReference>
<evidence type="ECO:0000256" key="6">
    <source>
        <dbReference type="ARBA" id="ARBA00022989"/>
    </source>
</evidence>
<dbReference type="EMBL" id="JAEAOA010002346">
    <property type="protein sequence ID" value="KAK3606477.1"/>
    <property type="molecule type" value="Genomic_DNA"/>
</dbReference>
<dbReference type="GO" id="GO:0000977">
    <property type="term" value="F:RNA polymerase II transcription regulatory region sequence-specific DNA binding"/>
    <property type="evidence" value="ECO:0007669"/>
    <property type="project" value="TreeGrafter"/>
</dbReference>
<keyword evidence="4" id="KW-0813">Transport</keyword>
<evidence type="ECO:0000256" key="11">
    <source>
        <dbReference type="SAM" id="Phobius"/>
    </source>
</evidence>
<feature type="coiled-coil region" evidence="10">
    <location>
        <begin position="516"/>
        <end position="557"/>
    </location>
</feature>
<dbReference type="GO" id="GO:0006891">
    <property type="term" value="P:intra-Golgi vesicle-mediated transport"/>
    <property type="evidence" value="ECO:0007669"/>
    <property type="project" value="InterPro"/>
</dbReference>
<dbReference type="PANTHER" id="PTHR14043:SF2">
    <property type="entry name" value="HOMEOBOX PROTEIN CUT"/>
    <property type="match status" value="1"/>
</dbReference>
<feature type="domain" description="CASP C-terminal" evidence="12">
    <location>
        <begin position="425"/>
        <end position="653"/>
    </location>
</feature>
<evidence type="ECO:0000256" key="8">
    <source>
        <dbReference type="ARBA" id="ARBA00023054"/>
    </source>
</evidence>
<evidence type="ECO:0000256" key="1">
    <source>
        <dbReference type="ARBA" id="ARBA00004409"/>
    </source>
</evidence>
<feature type="domain" description="Cux N-terminal" evidence="13">
    <location>
        <begin position="4"/>
        <end position="112"/>
    </location>
</feature>
<protein>
    <recommendedName>
        <fullName evidence="3">Protein CASP</fullName>
    </recommendedName>
</protein>
<keyword evidence="5 11" id="KW-0812">Transmembrane</keyword>
<accession>A0AAE0T9S0</accession>
<keyword evidence="7" id="KW-0333">Golgi apparatus</keyword>
<reference evidence="14" key="1">
    <citation type="journal article" date="2021" name="Genome Biol. Evol.">
        <title>A High-Quality Reference Genome for a Parasitic Bivalve with Doubly Uniparental Inheritance (Bivalvia: Unionida).</title>
        <authorList>
            <person name="Smith C.H."/>
        </authorList>
    </citation>
    <scope>NUCLEOTIDE SEQUENCE</scope>
    <source>
        <strain evidence="14">CHS0354</strain>
    </source>
</reference>
<dbReference type="InterPro" id="IPR012955">
    <property type="entry name" value="CASP_C"/>
</dbReference>
<proteinExistence type="inferred from homology"/>
<comment type="subcellular location">
    <subcellularLocation>
        <location evidence="1">Golgi apparatus membrane</location>
        <topology evidence="1">Single-pass type IV membrane protein</topology>
    </subcellularLocation>
</comment>
<dbReference type="Proteomes" id="UP001195483">
    <property type="component" value="Unassembled WGS sequence"/>
</dbReference>
<evidence type="ECO:0000256" key="2">
    <source>
        <dbReference type="ARBA" id="ARBA00006415"/>
    </source>
</evidence>
<evidence type="ECO:0000256" key="3">
    <source>
        <dbReference type="ARBA" id="ARBA00018691"/>
    </source>
</evidence>